<organism evidence="2 3">
    <name type="scientific">Fasciola gigantica</name>
    <name type="common">Giant liver fluke</name>
    <dbReference type="NCBI Taxonomy" id="46835"/>
    <lineage>
        <taxon>Eukaryota</taxon>
        <taxon>Metazoa</taxon>
        <taxon>Spiralia</taxon>
        <taxon>Lophotrochozoa</taxon>
        <taxon>Platyhelminthes</taxon>
        <taxon>Trematoda</taxon>
        <taxon>Digenea</taxon>
        <taxon>Plagiorchiida</taxon>
        <taxon>Echinostomata</taxon>
        <taxon>Echinostomatoidea</taxon>
        <taxon>Fasciolidae</taxon>
        <taxon>Fasciola</taxon>
    </lineage>
</organism>
<comment type="caution">
    <text evidence="2">The sequence shown here is derived from an EMBL/GenBank/DDBJ whole genome shotgun (WGS) entry which is preliminary data.</text>
</comment>
<dbReference type="Proteomes" id="UP000316759">
    <property type="component" value="Unassembled WGS sequence"/>
</dbReference>
<accession>A0A504YKY1</accession>
<dbReference type="AlphaFoldDB" id="A0A504YKY1"/>
<keyword evidence="3" id="KW-1185">Reference proteome</keyword>
<feature type="region of interest" description="Disordered" evidence="1">
    <location>
        <begin position="183"/>
        <end position="203"/>
    </location>
</feature>
<protein>
    <submittedName>
        <fullName evidence="2">Uncharacterized protein</fullName>
    </submittedName>
</protein>
<reference evidence="2 3" key="1">
    <citation type="submission" date="2019-04" db="EMBL/GenBank/DDBJ databases">
        <title>Annotation for the trematode Fasciola gigantica.</title>
        <authorList>
            <person name="Choi Y.-J."/>
        </authorList>
    </citation>
    <scope>NUCLEOTIDE SEQUENCE [LARGE SCALE GENOMIC DNA]</scope>
    <source>
        <strain evidence="2">Uganda_cow_1</strain>
    </source>
</reference>
<evidence type="ECO:0000313" key="2">
    <source>
        <dbReference type="EMBL" id="TPP62502.1"/>
    </source>
</evidence>
<dbReference type="STRING" id="46835.A0A504YKY1"/>
<sequence>MSENIREDKPNLSSFVNIGTLDDSSLPFSGDDKSQSAVSNSDIYQPARLNPTFYGKISSHNSPQCFEDEKRKNPALERAKRRAARFILEDPDMCEEEDLPKEIYFGSSNADNFVRKKLEERQKYEEENFLRLQLTKKEKQIQRRLLSGEIADTSMQVNQMQLLLQSSDDDEMNPVAFLTKKKRKQLKRLRYKKGKSKKGKRRK</sequence>
<proteinExistence type="predicted"/>
<gene>
    <name evidence="2" type="ORF">FGIG_09881</name>
</gene>
<name>A0A504YKY1_FASGI</name>
<evidence type="ECO:0000313" key="3">
    <source>
        <dbReference type="Proteomes" id="UP000316759"/>
    </source>
</evidence>
<evidence type="ECO:0000256" key="1">
    <source>
        <dbReference type="SAM" id="MobiDB-lite"/>
    </source>
</evidence>
<dbReference type="EMBL" id="SUNJ01006766">
    <property type="protein sequence ID" value="TPP62502.1"/>
    <property type="molecule type" value="Genomic_DNA"/>
</dbReference>
<dbReference type="OrthoDB" id="203440at2759"/>